<feature type="binding site" evidence="6">
    <location>
        <begin position="121"/>
        <end position="123"/>
    </location>
    <ligand>
        <name>substrate</name>
    </ligand>
</feature>
<proteinExistence type="inferred from homology"/>
<comment type="catalytic activity">
    <reaction evidence="1 6">
        <text>beta-D-ribopyranose = beta-D-ribofuranose</text>
        <dbReference type="Rhea" id="RHEA:25432"/>
        <dbReference type="ChEBI" id="CHEBI:27476"/>
        <dbReference type="ChEBI" id="CHEBI:47002"/>
        <dbReference type="EC" id="5.4.99.62"/>
    </reaction>
</comment>
<dbReference type="NCBIfam" id="NF008761">
    <property type="entry name" value="PRK11797.1"/>
    <property type="match status" value="1"/>
</dbReference>
<organism evidence="7 8">
    <name type="scientific">Leuconostoc kimchii</name>
    <dbReference type="NCBI Taxonomy" id="136609"/>
    <lineage>
        <taxon>Bacteria</taxon>
        <taxon>Bacillati</taxon>
        <taxon>Bacillota</taxon>
        <taxon>Bacilli</taxon>
        <taxon>Lactobacillales</taxon>
        <taxon>Lactobacillaceae</taxon>
        <taxon>Leuconostoc</taxon>
    </lineage>
</organism>
<feature type="active site" description="Proton donor" evidence="6">
    <location>
        <position position="20"/>
    </location>
</feature>
<evidence type="ECO:0000256" key="4">
    <source>
        <dbReference type="ARBA" id="ARBA00023235"/>
    </source>
</evidence>
<feature type="binding site" evidence="6">
    <location>
        <position position="99"/>
    </location>
    <ligand>
        <name>substrate</name>
    </ligand>
</feature>
<dbReference type="InterPro" id="IPR007721">
    <property type="entry name" value="RbsD_FucU"/>
</dbReference>
<dbReference type="Pfam" id="PF05025">
    <property type="entry name" value="RbsD_FucU"/>
    <property type="match status" value="1"/>
</dbReference>
<dbReference type="RefSeq" id="WP_013103336.1">
    <property type="nucleotide sequence ID" value="NZ_CP037939.1"/>
</dbReference>
<dbReference type="EMBL" id="CP037939">
    <property type="protein sequence ID" value="QBR48366.1"/>
    <property type="molecule type" value="Genomic_DNA"/>
</dbReference>
<dbReference type="PANTHER" id="PTHR37831">
    <property type="entry name" value="D-RIBOSE PYRANASE"/>
    <property type="match status" value="1"/>
</dbReference>
<evidence type="ECO:0000256" key="5">
    <source>
        <dbReference type="ARBA" id="ARBA00023277"/>
    </source>
</evidence>
<dbReference type="Gene3D" id="3.40.1650.10">
    <property type="entry name" value="RbsD-like domain"/>
    <property type="match status" value="1"/>
</dbReference>
<evidence type="ECO:0000256" key="2">
    <source>
        <dbReference type="ARBA" id="ARBA00012862"/>
    </source>
</evidence>
<dbReference type="InterPro" id="IPR023064">
    <property type="entry name" value="D-ribose_pyranase"/>
</dbReference>
<keyword evidence="3 6" id="KW-0963">Cytoplasm</keyword>
<accession>A0ABX5SQH5</accession>
<evidence type="ECO:0000256" key="1">
    <source>
        <dbReference type="ARBA" id="ARBA00000223"/>
    </source>
</evidence>
<dbReference type="InterPro" id="IPR023750">
    <property type="entry name" value="RbsD-like_sf"/>
</dbReference>
<feature type="binding site" evidence="6">
    <location>
        <position position="28"/>
    </location>
    <ligand>
        <name>substrate</name>
    </ligand>
</feature>
<comment type="function">
    <text evidence="6">Catalyzes the interconversion of beta-pyran and beta-furan forms of D-ribose.</text>
</comment>
<dbReference type="EC" id="5.4.99.62" evidence="2 6"/>
<comment type="subunit">
    <text evidence="6">Homodecamer.</text>
</comment>
<comment type="similarity">
    <text evidence="6">Belongs to the RbsD / FucU family. RbsD subfamily.</text>
</comment>
<dbReference type="SUPFAM" id="SSF102546">
    <property type="entry name" value="RbsD-like"/>
    <property type="match status" value="1"/>
</dbReference>
<evidence type="ECO:0000313" key="8">
    <source>
        <dbReference type="Proteomes" id="UP000295756"/>
    </source>
</evidence>
<name>A0ABX5SQH5_9LACO</name>
<keyword evidence="5 6" id="KW-0119">Carbohydrate metabolism</keyword>
<dbReference type="Proteomes" id="UP000295756">
    <property type="component" value="Chromosome"/>
</dbReference>
<dbReference type="PANTHER" id="PTHR37831:SF1">
    <property type="entry name" value="D-RIBOSE PYRANASE"/>
    <property type="match status" value="1"/>
</dbReference>
<evidence type="ECO:0000256" key="6">
    <source>
        <dbReference type="HAMAP-Rule" id="MF_01661"/>
    </source>
</evidence>
<keyword evidence="4 6" id="KW-0413">Isomerase</keyword>
<evidence type="ECO:0000256" key="3">
    <source>
        <dbReference type="ARBA" id="ARBA00022490"/>
    </source>
</evidence>
<reference evidence="7 8" key="1">
    <citation type="submission" date="2019-03" db="EMBL/GenBank/DDBJ databases">
        <title>Complete Genome Sequence of Leuconostoc kimchii strain NKJ218 Isolated from Homemade Kimchi.</title>
        <authorList>
            <person name="Jung J.Y."/>
            <person name="Jin H.M."/>
            <person name="Jung J.-W."/>
            <person name="Lee S.-Y."/>
            <person name="Ryu B.-G."/>
            <person name="Han S.-S."/>
            <person name="Kang H.K."/>
            <person name="Choi H.W."/>
            <person name="Chung E.J."/>
            <person name="Choi K.-M."/>
        </authorList>
    </citation>
    <scope>NUCLEOTIDE SEQUENCE [LARGE SCALE GENOMIC DNA]</scope>
    <source>
        <strain evidence="7 8">NKJ218</strain>
    </source>
</reference>
<sequence>MKKNGIINSQIAAVVADMGHMDWLAVGDAGTPVPKTVKKIDLSVVLGKPEFIDVLDAVLSELAVQKIYLAEEIKLENAAMLEKIYERFSQDVEIDFISHAQLKQQLKESKAFVRTGEATPFANIILESGVVF</sequence>
<comment type="pathway">
    <text evidence="6">Carbohydrate metabolism; D-ribose degradation; D-ribose 5-phosphate from beta-D-ribopyranose: step 1/2.</text>
</comment>
<evidence type="ECO:0000313" key="7">
    <source>
        <dbReference type="EMBL" id="QBR48366.1"/>
    </source>
</evidence>
<dbReference type="GO" id="GO:0062193">
    <property type="term" value="F:D-ribose pyranase activity"/>
    <property type="evidence" value="ECO:0007669"/>
    <property type="project" value="UniProtKB-EC"/>
</dbReference>
<keyword evidence="8" id="KW-1185">Reference proteome</keyword>
<comment type="subcellular location">
    <subcellularLocation>
        <location evidence="6">Cytoplasm</location>
    </subcellularLocation>
</comment>
<gene>
    <name evidence="6 7" type="primary">rbsD</name>
    <name evidence="7" type="ORF">EW139_09665</name>
</gene>
<protein>
    <recommendedName>
        <fullName evidence="2 6">D-ribose pyranase</fullName>
        <ecNumber evidence="2 6">5.4.99.62</ecNumber>
    </recommendedName>
</protein>
<dbReference type="HAMAP" id="MF_01661">
    <property type="entry name" value="D_rib_pyranase"/>
    <property type="match status" value="1"/>
</dbReference>